<evidence type="ECO:0000313" key="8">
    <source>
        <dbReference type="Proteomes" id="UP000692954"/>
    </source>
</evidence>
<evidence type="ECO:0008006" key="9">
    <source>
        <dbReference type="Google" id="ProtNLM"/>
    </source>
</evidence>
<evidence type="ECO:0000259" key="5">
    <source>
        <dbReference type="PROSITE" id="PS50090"/>
    </source>
</evidence>
<dbReference type="GO" id="GO:0019185">
    <property type="term" value="C:snRNA-activating protein complex"/>
    <property type="evidence" value="ECO:0007669"/>
    <property type="project" value="TreeGrafter"/>
</dbReference>
<keyword evidence="8" id="KW-1185">Reference proteome</keyword>
<dbReference type="PROSITE" id="PS51294">
    <property type="entry name" value="HTH_MYB"/>
    <property type="match status" value="3"/>
</dbReference>
<dbReference type="PANTHER" id="PTHR46621:SF1">
    <property type="entry name" value="SNRNA-ACTIVATING PROTEIN COMPLEX SUBUNIT 4"/>
    <property type="match status" value="1"/>
</dbReference>
<feature type="domain" description="Myb-like" evidence="5">
    <location>
        <begin position="117"/>
        <end position="167"/>
    </location>
</feature>
<keyword evidence="2" id="KW-0238">DNA-binding</keyword>
<comment type="caution">
    <text evidence="7">The sequence shown here is derived from an EMBL/GenBank/DDBJ whole genome shotgun (WGS) entry which is preliminary data.</text>
</comment>
<evidence type="ECO:0000313" key="7">
    <source>
        <dbReference type="EMBL" id="CAD8068742.1"/>
    </source>
</evidence>
<dbReference type="Pfam" id="PF13921">
    <property type="entry name" value="Myb_DNA-bind_6"/>
    <property type="match status" value="2"/>
</dbReference>
<evidence type="ECO:0000256" key="3">
    <source>
        <dbReference type="ARBA" id="ARBA00023163"/>
    </source>
</evidence>
<dbReference type="InterPro" id="IPR017930">
    <property type="entry name" value="Myb_dom"/>
</dbReference>
<evidence type="ECO:0000256" key="2">
    <source>
        <dbReference type="ARBA" id="ARBA00023125"/>
    </source>
</evidence>
<proteinExistence type="predicted"/>
<dbReference type="Proteomes" id="UP000692954">
    <property type="component" value="Unassembled WGS sequence"/>
</dbReference>
<organism evidence="7 8">
    <name type="scientific">Paramecium sonneborni</name>
    <dbReference type="NCBI Taxonomy" id="65129"/>
    <lineage>
        <taxon>Eukaryota</taxon>
        <taxon>Sar</taxon>
        <taxon>Alveolata</taxon>
        <taxon>Ciliophora</taxon>
        <taxon>Intramacronucleata</taxon>
        <taxon>Oligohymenophorea</taxon>
        <taxon>Peniculida</taxon>
        <taxon>Parameciidae</taxon>
        <taxon>Paramecium</taxon>
    </lineage>
</organism>
<dbReference type="SMART" id="SM00717">
    <property type="entry name" value="SANT"/>
    <property type="match status" value="3"/>
</dbReference>
<evidence type="ECO:0000256" key="1">
    <source>
        <dbReference type="ARBA" id="ARBA00023015"/>
    </source>
</evidence>
<dbReference type="GO" id="GO:0000978">
    <property type="term" value="F:RNA polymerase II cis-regulatory region sequence-specific DNA binding"/>
    <property type="evidence" value="ECO:0007669"/>
    <property type="project" value="TreeGrafter"/>
</dbReference>
<feature type="domain" description="Myb-like" evidence="5">
    <location>
        <begin position="66"/>
        <end position="116"/>
    </location>
</feature>
<dbReference type="GO" id="GO:0042795">
    <property type="term" value="P:snRNA transcription by RNA polymerase II"/>
    <property type="evidence" value="ECO:0007669"/>
    <property type="project" value="TreeGrafter"/>
</dbReference>
<dbReference type="PROSITE" id="PS50090">
    <property type="entry name" value="MYB_LIKE"/>
    <property type="match status" value="3"/>
</dbReference>
<feature type="domain" description="HTH myb-type" evidence="6">
    <location>
        <begin position="124"/>
        <end position="171"/>
    </location>
</feature>
<dbReference type="PANTHER" id="PTHR46621">
    <property type="entry name" value="SNRNA-ACTIVATING PROTEIN COMPLEX SUBUNIT 4"/>
    <property type="match status" value="1"/>
</dbReference>
<gene>
    <name evidence="7" type="ORF">PSON_ATCC_30995.1.T0240314</name>
</gene>
<keyword evidence="4" id="KW-0539">Nucleus</keyword>
<dbReference type="GO" id="GO:0001006">
    <property type="term" value="F:RNA polymerase III type 3 promoter sequence-specific DNA binding"/>
    <property type="evidence" value="ECO:0007669"/>
    <property type="project" value="TreeGrafter"/>
</dbReference>
<name>A0A8S1LR35_9CILI</name>
<protein>
    <recommendedName>
        <fullName evidence="9">Myb-like DNA-binding domain protein</fullName>
    </recommendedName>
</protein>
<dbReference type="GO" id="GO:0042796">
    <property type="term" value="P:snRNA transcription by RNA polymerase III"/>
    <property type="evidence" value="ECO:0007669"/>
    <property type="project" value="TreeGrafter"/>
</dbReference>
<feature type="domain" description="HTH myb-type" evidence="6">
    <location>
        <begin position="74"/>
        <end position="120"/>
    </location>
</feature>
<dbReference type="CDD" id="cd00167">
    <property type="entry name" value="SANT"/>
    <property type="match status" value="3"/>
</dbReference>
<feature type="domain" description="Myb-like" evidence="5">
    <location>
        <begin position="14"/>
        <end position="64"/>
    </location>
</feature>
<evidence type="ECO:0000256" key="4">
    <source>
        <dbReference type="ARBA" id="ARBA00023242"/>
    </source>
</evidence>
<dbReference type="InterPro" id="IPR001005">
    <property type="entry name" value="SANT/Myb"/>
</dbReference>
<reference evidence="7" key="1">
    <citation type="submission" date="2021-01" db="EMBL/GenBank/DDBJ databases">
        <authorList>
            <consortium name="Genoscope - CEA"/>
            <person name="William W."/>
        </authorList>
    </citation>
    <scope>NUCLEOTIDE SEQUENCE</scope>
</reference>
<dbReference type="OrthoDB" id="293796at2759"/>
<sequence length="253" mass="30368">MSEQSNNIDSFCKKVQSIKKAWSKKEDKQLQKGIEQCGMNWINIAEYVLDRNPNQCAQRWKRLNGRRSRINKYWKKSEDEQLINLVQKFGLKWSNIAQIMQVRNGKQCRDRYTNVLDPNLKMNSFSQEEDELIYEQYLQQGSKWSYISKQLQGRSPNQIKNRFYGHIRTNYLQIENPYYSKQTSFKSKQILQKIREEHLRKMDNLYTQQFNSDQNSSANLDSFLFQNLPQNFNSNINFKDPSMILENQFEQNN</sequence>
<keyword evidence="3" id="KW-0804">Transcription</keyword>
<dbReference type="AlphaFoldDB" id="A0A8S1LR35"/>
<accession>A0A8S1LR35</accession>
<dbReference type="InterPro" id="IPR051575">
    <property type="entry name" value="Myb-like_DNA-bd"/>
</dbReference>
<evidence type="ECO:0000259" key="6">
    <source>
        <dbReference type="PROSITE" id="PS51294"/>
    </source>
</evidence>
<feature type="domain" description="HTH myb-type" evidence="6">
    <location>
        <begin position="19"/>
        <end position="68"/>
    </location>
</feature>
<dbReference type="EMBL" id="CAJJDN010000024">
    <property type="protein sequence ID" value="CAD8068742.1"/>
    <property type="molecule type" value="Genomic_DNA"/>
</dbReference>
<keyword evidence="1" id="KW-0805">Transcription regulation</keyword>